<accession>A0ABQ4ZMS1</accession>
<gene>
    <name evidence="1" type="ORF">Tco_0773237</name>
</gene>
<dbReference type="EMBL" id="BQNB010011440">
    <property type="protein sequence ID" value="GJS90601.1"/>
    <property type="molecule type" value="Genomic_DNA"/>
</dbReference>
<reference evidence="1" key="1">
    <citation type="journal article" date="2022" name="Int. J. Mol. Sci.">
        <title>Draft Genome of Tanacetum Coccineum: Genomic Comparison of Closely Related Tanacetum-Family Plants.</title>
        <authorList>
            <person name="Yamashiro T."/>
            <person name="Shiraishi A."/>
            <person name="Nakayama K."/>
            <person name="Satake H."/>
        </authorList>
    </citation>
    <scope>NUCLEOTIDE SEQUENCE</scope>
</reference>
<name>A0ABQ4ZMS1_9ASTR</name>
<proteinExistence type="predicted"/>
<reference evidence="1" key="2">
    <citation type="submission" date="2022-01" db="EMBL/GenBank/DDBJ databases">
        <authorList>
            <person name="Yamashiro T."/>
            <person name="Shiraishi A."/>
            <person name="Satake H."/>
            <person name="Nakayama K."/>
        </authorList>
    </citation>
    <scope>NUCLEOTIDE SEQUENCE</scope>
</reference>
<sequence>MAGSKRSSQGISLAHFAKECHVDSKKAQGCVGFTLLALTQVTQGVTITDCHAGNPCVHICDPTAKANDPIIEGMDGRDCQELVTDFRPRTFLRVL</sequence>
<keyword evidence="2" id="KW-1185">Reference proteome</keyword>
<evidence type="ECO:0000313" key="1">
    <source>
        <dbReference type="EMBL" id="GJS90601.1"/>
    </source>
</evidence>
<dbReference type="Proteomes" id="UP001151760">
    <property type="component" value="Unassembled WGS sequence"/>
</dbReference>
<protein>
    <submittedName>
        <fullName evidence="1">Uncharacterized protein</fullName>
    </submittedName>
</protein>
<comment type="caution">
    <text evidence="1">The sequence shown here is derived from an EMBL/GenBank/DDBJ whole genome shotgun (WGS) entry which is preliminary data.</text>
</comment>
<evidence type="ECO:0000313" key="2">
    <source>
        <dbReference type="Proteomes" id="UP001151760"/>
    </source>
</evidence>
<organism evidence="1 2">
    <name type="scientific">Tanacetum coccineum</name>
    <dbReference type="NCBI Taxonomy" id="301880"/>
    <lineage>
        <taxon>Eukaryota</taxon>
        <taxon>Viridiplantae</taxon>
        <taxon>Streptophyta</taxon>
        <taxon>Embryophyta</taxon>
        <taxon>Tracheophyta</taxon>
        <taxon>Spermatophyta</taxon>
        <taxon>Magnoliopsida</taxon>
        <taxon>eudicotyledons</taxon>
        <taxon>Gunneridae</taxon>
        <taxon>Pentapetalae</taxon>
        <taxon>asterids</taxon>
        <taxon>campanulids</taxon>
        <taxon>Asterales</taxon>
        <taxon>Asteraceae</taxon>
        <taxon>Asteroideae</taxon>
        <taxon>Anthemideae</taxon>
        <taxon>Anthemidinae</taxon>
        <taxon>Tanacetum</taxon>
    </lineage>
</organism>